<keyword evidence="2" id="KW-1185">Reference proteome</keyword>
<dbReference type="KEGG" id="chrm:FYK34_18730"/>
<dbReference type="AlphaFoldDB" id="A0A5C1DLB3"/>
<organism evidence="1 2">
    <name type="scientific">Chromobacterium paludis</name>
    <dbReference type="NCBI Taxonomy" id="2605945"/>
    <lineage>
        <taxon>Bacteria</taxon>
        <taxon>Pseudomonadati</taxon>
        <taxon>Pseudomonadota</taxon>
        <taxon>Betaproteobacteria</taxon>
        <taxon>Neisseriales</taxon>
        <taxon>Chromobacteriaceae</taxon>
        <taxon>Chromobacterium</taxon>
    </lineage>
</organism>
<evidence type="ECO:0000313" key="2">
    <source>
        <dbReference type="Proteomes" id="UP000322079"/>
    </source>
</evidence>
<dbReference type="Proteomes" id="UP000322079">
    <property type="component" value="Chromosome"/>
</dbReference>
<dbReference type="EMBL" id="CP043473">
    <property type="protein sequence ID" value="QEL57461.1"/>
    <property type="molecule type" value="Genomic_DNA"/>
</dbReference>
<protein>
    <submittedName>
        <fullName evidence="1">Uncharacterized protein</fullName>
    </submittedName>
</protein>
<name>A0A5C1DLB3_9NEIS</name>
<accession>A0A5C1DLB3</accession>
<sequence length="65" mass="6987">MPADDSDVGYAAQMGPSRYPDSDRCAMSGVGMTDIARLASRAVSDASEQFLQYGFKKPVACSSYR</sequence>
<reference evidence="1 2" key="1">
    <citation type="submission" date="2019-08" db="EMBL/GenBank/DDBJ databases">
        <title>Chromobacterium paludis, a novel bacterium isolated from a Maryland marsh pond.</title>
        <authorList>
            <person name="Blackburn M.B."/>
            <person name="Gundersen-Rindal D.E."/>
        </authorList>
    </citation>
    <scope>NUCLEOTIDE SEQUENCE [LARGE SCALE GENOMIC DNA]</scope>
    <source>
        <strain evidence="2">IIBBL 257-1</strain>
    </source>
</reference>
<evidence type="ECO:0000313" key="1">
    <source>
        <dbReference type="EMBL" id="QEL57461.1"/>
    </source>
</evidence>
<gene>
    <name evidence="1" type="ORF">FYK34_18730</name>
</gene>
<proteinExistence type="predicted"/>
<dbReference type="RefSeq" id="WP_149299139.1">
    <property type="nucleotide sequence ID" value="NZ_CP043473.1"/>
</dbReference>